<feature type="chain" id="PRO_5012217494" evidence="1">
    <location>
        <begin position="22"/>
        <end position="105"/>
    </location>
</feature>
<dbReference type="AlphaFoldDB" id="A0A224XXP4"/>
<name>A0A224XXP4_9HEMI</name>
<evidence type="ECO:0000313" key="2">
    <source>
        <dbReference type="EMBL" id="JAW14738.1"/>
    </source>
</evidence>
<protein>
    <submittedName>
        <fullName evidence="2">Putative secreted protein</fullName>
    </submittedName>
</protein>
<sequence>MFSLFISTSSLLSSIMSSLFAKFFPSINLLISSNNSLKDIFPTSSPIICFLVHSLSQNSGEERDLLFTSPLSLTGGSSPFLPDWFFNNLDIHVNSLNTFIIIGYF</sequence>
<proteinExistence type="predicted"/>
<keyword evidence="1" id="KW-0732">Signal</keyword>
<accession>A0A224XXP4</accession>
<dbReference type="EMBL" id="GFTR01001688">
    <property type="protein sequence ID" value="JAW14738.1"/>
    <property type="molecule type" value="Transcribed_RNA"/>
</dbReference>
<reference evidence="2" key="1">
    <citation type="journal article" date="2018" name="PLoS Negl. Trop. Dis.">
        <title>An insight into the salivary gland and fat body transcriptome of Panstrongylus lignarius (Hemiptera: Heteroptera), the main vector of Chagas disease in Peru.</title>
        <authorList>
            <person name="Nevoa J.C."/>
            <person name="Mendes M.T."/>
            <person name="da Silva M.V."/>
            <person name="Soares S.C."/>
            <person name="Oliveira C.J.F."/>
            <person name="Ribeiro J.M.C."/>
        </authorList>
    </citation>
    <scope>NUCLEOTIDE SEQUENCE</scope>
</reference>
<feature type="signal peptide" evidence="1">
    <location>
        <begin position="1"/>
        <end position="21"/>
    </location>
</feature>
<organism evidence="2">
    <name type="scientific">Panstrongylus lignarius</name>
    <dbReference type="NCBI Taxonomy" id="156445"/>
    <lineage>
        <taxon>Eukaryota</taxon>
        <taxon>Metazoa</taxon>
        <taxon>Ecdysozoa</taxon>
        <taxon>Arthropoda</taxon>
        <taxon>Hexapoda</taxon>
        <taxon>Insecta</taxon>
        <taxon>Pterygota</taxon>
        <taxon>Neoptera</taxon>
        <taxon>Paraneoptera</taxon>
        <taxon>Hemiptera</taxon>
        <taxon>Heteroptera</taxon>
        <taxon>Panheteroptera</taxon>
        <taxon>Cimicomorpha</taxon>
        <taxon>Reduviidae</taxon>
        <taxon>Triatominae</taxon>
        <taxon>Panstrongylus</taxon>
    </lineage>
</organism>
<evidence type="ECO:0000256" key="1">
    <source>
        <dbReference type="SAM" id="SignalP"/>
    </source>
</evidence>